<dbReference type="Pfam" id="PF13542">
    <property type="entry name" value="HTH_Tnp_ISL3"/>
    <property type="match status" value="1"/>
</dbReference>
<dbReference type="Pfam" id="PF01610">
    <property type="entry name" value="DDE_Tnp_ISL3"/>
    <property type="match status" value="1"/>
</dbReference>
<protein>
    <submittedName>
        <fullName evidence="4">Transposase</fullName>
    </submittedName>
</protein>
<dbReference type="InterPro" id="IPR002560">
    <property type="entry name" value="Transposase_DDE"/>
</dbReference>
<evidence type="ECO:0000259" key="3">
    <source>
        <dbReference type="Pfam" id="PF14690"/>
    </source>
</evidence>
<reference evidence="4 6" key="1">
    <citation type="submission" date="2016-10" db="EMBL/GenBank/DDBJ databases">
        <authorList>
            <person name="de Groot N.N."/>
        </authorList>
    </citation>
    <scope>NUCLEOTIDE SEQUENCE [LARGE SCALE GENOMIC DNA]</scope>
    <source>
        <strain evidence="4 6">NLAE-zl-C57</strain>
    </source>
</reference>
<feature type="domain" description="Transposase IS204/IS1001/IS1096/IS1165 DDE" evidence="1">
    <location>
        <begin position="153"/>
        <end position="391"/>
    </location>
</feature>
<dbReference type="NCBIfam" id="NF033550">
    <property type="entry name" value="transpos_ISL3"/>
    <property type="match status" value="1"/>
</dbReference>
<dbReference type="PANTHER" id="PTHR33498:SF1">
    <property type="entry name" value="TRANSPOSASE FOR INSERTION SEQUENCE ELEMENT IS1557"/>
    <property type="match status" value="1"/>
</dbReference>
<evidence type="ECO:0000259" key="2">
    <source>
        <dbReference type="Pfam" id="PF13542"/>
    </source>
</evidence>
<dbReference type="RefSeq" id="WP_074638173.1">
    <property type="nucleotide sequence ID" value="NZ_FNDO01000039.1"/>
</dbReference>
<dbReference type="InterPro" id="IPR029261">
    <property type="entry name" value="Transposase_Znf"/>
</dbReference>
<dbReference type="Pfam" id="PF14690">
    <property type="entry name" value="Zn_ribbon_ISL3"/>
    <property type="match status" value="1"/>
</dbReference>
<dbReference type="EMBL" id="FNDO01000093">
    <property type="protein sequence ID" value="SDI93123.1"/>
    <property type="molecule type" value="Genomic_DNA"/>
</dbReference>
<feature type="domain" description="Transposase IS204/IS1001/IS1096/IS1165 helix-turn-helix" evidence="2">
    <location>
        <begin position="96"/>
        <end position="137"/>
    </location>
</feature>
<gene>
    <name evidence="4" type="ORF">SAMN05192582_10391</name>
    <name evidence="5" type="ORF">SAMN05192582_10931</name>
</gene>
<dbReference type="InterPro" id="IPR032877">
    <property type="entry name" value="Transposase_HTH"/>
</dbReference>
<proteinExistence type="predicted"/>
<evidence type="ECO:0000313" key="4">
    <source>
        <dbReference type="EMBL" id="SDI33661.1"/>
    </source>
</evidence>
<sequence length="403" mass="46868">MYTSFLYHAFGVREQECSCVRYEDNSIVLKLQTRKDKLCCSVCKSKNYIRSGVQIRRVRSVPIGSKQVILEIKVQRLACKDCQSIRQEHIHFVTGKRAYSNRLARLVVELSRVGTIKDVAHHLHLSWDTVKDIQKRYLYRNYNTPDISQVRHIGIDEFAVAKGHIYKTIVVDLETGRVIYIGDGKGRGVLDEFWKKVTKAGIQIEAVATDLSPAFIVAVTTNLPKATLVFDHFHVVKLMNDALDEIRRGIYREEKDLNKRKVIKGTRWLLLCNGKDIFDNKYKSRLDNALNMNEPLMKAYYLKESLREIWTQVNKEQAAEVLDKWIEQAYEAKIPKLTTMANTLKAHKWGILAWYDYHISTAKLEGINNKIKTMKRQAYGYRDQKFFELKILAMHEKNYAFIG</sequence>
<evidence type="ECO:0000313" key="5">
    <source>
        <dbReference type="EMBL" id="SDI93123.1"/>
    </source>
</evidence>
<name>A0A1G8JRC0_BACOV</name>
<dbReference type="AlphaFoldDB" id="A0A1G8JRC0"/>
<dbReference type="InterPro" id="IPR047951">
    <property type="entry name" value="Transpos_ISL3"/>
</dbReference>
<dbReference type="Proteomes" id="UP000181870">
    <property type="component" value="Unassembled WGS sequence"/>
</dbReference>
<feature type="domain" description="Transposase IS204/IS1001/IS1096/IS1165 zinc-finger" evidence="3">
    <location>
        <begin position="39"/>
        <end position="82"/>
    </location>
</feature>
<dbReference type="PANTHER" id="PTHR33498">
    <property type="entry name" value="TRANSPOSASE FOR INSERTION SEQUENCE ELEMENT IS1557"/>
    <property type="match status" value="1"/>
</dbReference>
<evidence type="ECO:0000259" key="1">
    <source>
        <dbReference type="Pfam" id="PF01610"/>
    </source>
</evidence>
<accession>A0A1G8JRC0</accession>
<evidence type="ECO:0000313" key="6">
    <source>
        <dbReference type="Proteomes" id="UP000181870"/>
    </source>
</evidence>
<organism evidence="4 6">
    <name type="scientific">Bacteroides ovatus</name>
    <dbReference type="NCBI Taxonomy" id="28116"/>
    <lineage>
        <taxon>Bacteria</taxon>
        <taxon>Pseudomonadati</taxon>
        <taxon>Bacteroidota</taxon>
        <taxon>Bacteroidia</taxon>
        <taxon>Bacteroidales</taxon>
        <taxon>Bacteroidaceae</taxon>
        <taxon>Bacteroides</taxon>
    </lineage>
</organism>
<dbReference type="EMBL" id="FNDO01000039">
    <property type="protein sequence ID" value="SDI33661.1"/>
    <property type="molecule type" value="Genomic_DNA"/>
</dbReference>